<evidence type="ECO:0000313" key="2">
    <source>
        <dbReference type="Proteomes" id="UP000599523"/>
    </source>
</evidence>
<name>A0A972FGF1_9RHOO</name>
<sequence length="246" mass="27341">MPLFESFNLGHGFRKYFTVELAHDTASLDTVFRIRHEVFSDDLGLAPHRPDRRLSDAFDDASLHCLIRDSAPPHEAIGCARLILAERLAADTLLPFESATRSISEPVLPDRRRVGEISMLAIRASHRRRHGEALAPISLQSEDFATREQPRFPFIPIGLFLGILSLAADVGLETLVMLSSPRLASHLVRLGIRMHEPDGAHADGTDKIPVIIDVAPNLAEMPLLLQPIWESVRQDIRRTPLAPPSI</sequence>
<proteinExistence type="predicted"/>
<dbReference type="SUPFAM" id="SSF55729">
    <property type="entry name" value="Acyl-CoA N-acyltransferases (Nat)"/>
    <property type="match status" value="1"/>
</dbReference>
<accession>A0A972FGF1</accession>
<dbReference type="AlphaFoldDB" id="A0A972FGF1"/>
<reference evidence="1" key="1">
    <citation type="submission" date="2019-12" db="EMBL/GenBank/DDBJ databases">
        <title>Comparative genomics gives insights into the taxonomy of the Azoarcus-Aromatoleum group and reveals separate origins of nif in the plant-associated Azoarcus and non-plant-associated Aromatoleum sub-groups.</title>
        <authorList>
            <person name="Lafos M."/>
            <person name="Maluk M."/>
            <person name="Batista M."/>
            <person name="Junghare M."/>
            <person name="Carmona M."/>
            <person name="Faoro H."/>
            <person name="Cruz L.M."/>
            <person name="Battistoni F."/>
            <person name="De Souza E."/>
            <person name="Pedrosa F."/>
            <person name="Chen W.-M."/>
            <person name="Poole P.S."/>
            <person name="Dixon R.A."/>
            <person name="James E.K."/>
        </authorList>
    </citation>
    <scope>NUCLEOTIDE SEQUENCE</scope>
    <source>
        <strain evidence="1">NSC3</strain>
    </source>
</reference>
<dbReference type="InterPro" id="IPR022484">
    <property type="entry name" value="PEP-CTERM/exosrtase_acylTfrase"/>
</dbReference>
<protein>
    <submittedName>
        <fullName evidence="1">PEP-CTERM/exosortase system-associated acyltransferase</fullName>
    </submittedName>
</protein>
<dbReference type="InterPro" id="IPR016181">
    <property type="entry name" value="Acyl_CoA_acyltransferase"/>
</dbReference>
<comment type="caution">
    <text evidence="1">The sequence shown here is derived from an EMBL/GenBank/DDBJ whole genome shotgun (WGS) entry which is preliminary data.</text>
</comment>
<keyword evidence="1" id="KW-0808">Transferase</keyword>
<dbReference type="Gene3D" id="3.40.630.30">
    <property type="match status" value="1"/>
</dbReference>
<dbReference type="RefSeq" id="WP_168986667.1">
    <property type="nucleotide sequence ID" value="NZ_CAWPHM010000330.1"/>
</dbReference>
<keyword evidence="1" id="KW-0012">Acyltransferase</keyword>
<dbReference type="EMBL" id="WTVM01000009">
    <property type="protein sequence ID" value="NMG01876.1"/>
    <property type="molecule type" value="Genomic_DNA"/>
</dbReference>
<dbReference type="Pfam" id="PF13444">
    <property type="entry name" value="Acetyltransf_5"/>
    <property type="match status" value="1"/>
</dbReference>
<dbReference type="NCBIfam" id="TIGR03694">
    <property type="entry name" value="exosort_acyl"/>
    <property type="match status" value="1"/>
</dbReference>
<keyword evidence="2" id="KW-1185">Reference proteome</keyword>
<gene>
    <name evidence="1" type="ORF">GPA21_02665</name>
</gene>
<evidence type="ECO:0000313" key="1">
    <source>
        <dbReference type="EMBL" id="NMG01876.1"/>
    </source>
</evidence>
<dbReference type="Proteomes" id="UP000599523">
    <property type="component" value="Unassembled WGS sequence"/>
</dbReference>
<organism evidence="1 2">
    <name type="scientific">Azoarcus taiwanensis</name>
    <dbReference type="NCBI Taxonomy" id="666964"/>
    <lineage>
        <taxon>Bacteria</taxon>
        <taxon>Pseudomonadati</taxon>
        <taxon>Pseudomonadota</taxon>
        <taxon>Betaproteobacteria</taxon>
        <taxon>Rhodocyclales</taxon>
        <taxon>Zoogloeaceae</taxon>
        <taxon>Azoarcus</taxon>
    </lineage>
</organism>
<dbReference type="GO" id="GO:0016746">
    <property type="term" value="F:acyltransferase activity"/>
    <property type="evidence" value="ECO:0007669"/>
    <property type="project" value="UniProtKB-KW"/>
</dbReference>